<protein>
    <submittedName>
        <fullName evidence="1">Uncharacterized protein</fullName>
    </submittedName>
</protein>
<accession>A0A8D9AJX7</accession>
<evidence type="ECO:0000313" key="1">
    <source>
        <dbReference type="EMBL" id="CAG6767914.1"/>
    </source>
</evidence>
<organism evidence="1">
    <name type="scientific">Cacopsylla melanoneura</name>
    <dbReference type="NCBI Taxonomy" id="428564"/>
    <lineage>
        <taxon>Eukaryota</taxon>
        <taxon>Metazoa</taxon>
        <taxon>Ecdysozoa</taxon>
        <taxon>Arthropoda</taxon>
        <taxon>Hexapoda</taxon>
        <taxon>Insecta</taxon>
        <taxon>Pterygota</taxon>
        <taxon>Neoptera</taxon>
        <taxon>Paraneoptera</taxon>
        <taxon>Hemiptera</taxon>
        <taxon>Sternorrhyncha</taxon>
        <taxon>Psylloidea</taxon>
        <taxon>Psyllidae</taxon>
        <taxon>Psyllinae</taxon>
        <taxon>Cacopsylla</taxon>
    </lineage>
</organism>
<sequence>MCHLLVQNCFLHQRYQSVPHCRLTVCQLFPQGSDHQQRIDSHYQHLVHQYCAQSFHQHCFLFFSHPYHHARSAHLLVFQFPLQRTNLTSVNQPEPHTEAG</sequence>
<reference evidence="1" key="1">
    <citation type="submission" date="2021-05" db="EMBL/GenBank/DDBJ databases">
        <authorList>
            <person name="Alioto T."/>
            <person name="Alioto T."/>
            <person name="Gomez Garrido J."/>
        </authorList>
    </citation>
    <scope>NUCLEOTIDE SEQUENCE</scope>
</reference>
<dbReference type="AlphaFoldDB" id="A0A8D9AJX7"/>
<name>A0A8D9AJX7_9HEMI</name>
<proteinExistence type="predicted"/>
<dbReference type="EMBL" id="HBUF01574827">
    <property type="protein sequence ID" value="CAG6767914.1"/>
    <property type="molecule type" value="Transcribed_RNA"/>
</dbReference>